<dbReference type="RefSeq" id="WP_326440136.1">
    <property type="nucleotide sequence ID" value="NZ_JAYMFH010000010.1"/>
</dbReference>
<feature type="transmembrane region" description="Helical" evidence="11">
    <location>
        <begin position="195"/>
        <end position="221"/>
    </location>
</feature>
<evidence type="ECO:0000313" key="14">
    <source>
        <dbReference type="Proteomes" id="UP001343724"/>
    </source>
</evidence>
<accession>A0ABU6IZG0</accession>
<evidence type="ECO:0000256" key="9">
    <source>
        <dbReference type="ARBA" id="ARBA00023049"/>
    </source>
</evidence>
<dbReference type="Proteomes" id="UP001343724">
    <property type="component" value="Unassembled WGS sequence"/>
</dbReference>
<evidence type="ECO:0000256" key="11">
    <source>
        <dbReference type="SAM" id="Phobius"/>
    </source>
</evidence>
<dbReference type="PANTHER" id="PTHR42837">
    <property type="entry name" value="REGULATOR OF SIGMA-E PROTEASE RSEP"/>
    <property type="match status" value="1"/>
</dbReference>
<keyword evidence="5 11" id="KW-0812">Transmembrane</keyword>
<reference evidence="13 14" key="1">
    <citation type="submission" date="2024-01" db="EMBL/GenBank/DDBJ databases">
        <title>novel species in genus Adlercreutzia.</title>
        <authorList>
            <person name="Liu X."/>
        </authorList>
    </citation>
    <scope>NUCLEOTIDE SEQUENCE [LARGE SCALE GENOMIC DNA]</scope>
    <source>
        <strain evidence="13 14">R22</strain>
    </source>
</reference>
<name>A0ABU6IZG0_9ACTN</name>
<evidence type="ECO:0000256" key="7">
    <source>
        <dbReference type="ARBA" id="ARBA00022833"/>
    </source>
</evidence>
<keyword evidence="6" id="KW-0378">Hydrolase</keyword>
<gene>
    <name evidence="13" type="ORF">VJ920_07835</name>
</gene>
<keyword evidence="7" id="KW-0862">Zinc</keyword>
<dbReference type="InterPro" id="IPR008915">
    <property type="entry name" value="Peptidase_M50"/>
</dbReference>
<keyword evidence="14" id="KW-1185">Reference proteome</keyword>
<comment type="cofactor">
    <cofactor evidence="1">
        <name>Zn(2+)</name>
        <dbReference type="ChEBI" id="CHEBI:29105"/>
    </cofactor>
</comment>
<dbReference type="EMBL" id="JAYMFH010000010">
    <property type="protein sequence ID" value="MEC4295218.1"/>
    <property type="molecule type" value="Genomic_DNA"/>
</dbReference>
<evidence type="ECO:0000259" key="12">
    <source>
        <dbReference type="Pfam" id="PF02163"/>
    </source>
</evidence>
<evidence type="ECO:0000256" key="2">
    <source>
        <dbReference type="ARBA" id="ARBA00004141"/>
    </source>
</evidence>
<sequence>MDILIMIVCAVISIGFLVFIHEGGHYLASRAFGVRVTEFMLGLPGPSIGFTKGETRYGVTAVPLGGYAKVCGMEAGPLQPHLQEVLAALYRRGTANMEDVARDCGISDDAAYDALEELVEWGSVVGPTKQDQYNTYRAPRVQPTKRALKKAEKAGLPAPASYELGQAREVADPHALYESEYRQQYRSLPFWKRSVILLAGIFMNLLFAMLVFIIVFSIIGFQVQHPETGEIVTIHASVLQALQAGFMYIGMVVQAVIGLFNPATAAQTVSDSTSIVGIAVMSKDYFQAGLVEALEFMAMISVSLGIMNLLPIPPLDGGRFVVEIFQKVSSKMVSQKAMNYMSLAGMALFLGFFAIMLNQDIQRFVFGNWG</sequence>
<dbReference type="CDD" id="cd06163">
    <property type="entry name" value="S2P-M50_PDZ_RseP-like"/>
    <property type="match status" value="1"/>
</dbReference>
<dbReference type="PANTHER" id="PTHR42837:SF2">
    <property type="entry name" value="MEMBRANE METALLOPROTEASE ARASP2, CHLOROPLASTIC-RELATED"/>
    <property type="match status" value="1"/>
</dbReference>
<evidence type="ECO:0000256" key="6">
    <source>
        <dbReference type="ARBA" id="ARBA00022801"/>
    </source>
</evidence>
<keyword evidence="8 11" id="KW-1133">Transmembrane helix</keyword>
<evidence type="ECO:0000256" key="8">
    <source>
        <dbReference type="ARBA" id="ARBA00022989"/>
    </source>
</evidence>
<evidence type="ECO:0000256" key="5">
    <source>
        <dbReference type="ARBA" id="ARBA00022692"/>
    </source>
</evidence>
<evidence type="ECO:0000256" key="1">
    <source>
        <dbReference type="ARBA" id="ARBA00001947"/>
    </source>
</evidence>
<protein>
    <submittedName>
        <fullName evidence="13">Site-2 protease family protein</fullName>
    </submittedName>
</protein>
<keyword evidence="10 11" id="KW-0472">Membrane</keyword>
<organism evidence="13 14">
    <name type="scientific">Adlercreutzia shanghongiae</name>
    <dbReference type="NCBI Taxonomy" id="3111773"/>
    <lineage>
        <taxon>Bacteria</taxon>
        <taxon>Bacillati</taxon>
        <taxon>Actinomycetota</taxon>
        <taxon>Coriobacteriia</taxon>
        <taxon>Eggerthellales</taxon>
        <taxon>Eggerthellaceae</taxon>
        <taxon>Adlercreutzia</taxon>
    </lineage>
</organism>
<keyword evidence="4 13" id="KW-0645">Protease</keyword>
<comment type="similarity">
    <text evidence="3">Belongs to the peptidase M50B family.</text>
</comment>
<proteinExistence type="inferred from homology"/>
<keyword evidence="9" id="KW-0482">Metalloprotease</keyword>
<evidence type="ECO:0000256" key="10">
    <source>
        <dbReference type="ARBA" id="ARBA00023136"/>
    </source>
</evidence>
<evidence type="ECO:0000256" key="3">
    <source>
        <dbReference type="ARBA" id="ARBA00007931"/>
    </source>
</evidence>
<dbReference type="GO" id="GO:0006508">
    <property type="term" value="P:proteolysis"/>
    <property type="evidence" value="ECO:0007669"/>
    <property type="project" value="UniProtKB-KW"/>
</dbReference>
<dbReference type="GO" id="GO:0008233">
    <property type="term" value="F:peptidase activity"/>
    <property type="evidence" value="ECO:0007669"/>
    <property type="project" value="UniProtKB-KW"/>
</dbReference>
<feature type="domain" description="Peptidase M50" evidence="12">
    <location>
        <begin position="10"/>
        <end position="350"/>
    </location>
</feature>
<feature type="transmembrane region" description="Helical" evidence="11">
    <location>
        <begin position="241"/>
        <end position="260"/>
    </location>
</feature>
<evidence type="ECO:0000313" key="13">
    <source>
        <dbReference type="EMBL" id="MEC4295218.1"/>
    </source>
</evidence>
<comment type="subcellular location">
    <subcellularLocation>
        <location evidence="2">Membrane</location>
        <topology evidence="2">Multi-pass membrane protein</topology>
    </subcellularLocation>
</comment>
<comment type="caution">
    <text evidence="13">The sequence shown here is derived from an EMBL/GenBank/DDBJ whole genome shotgun (WGS) entry which is preliminary data.</text>
</comment>
<feature type="transmembrane region" description="Helical" evidence="11">
    <location>
        <begin position="337"/>
        <end position="357"/>
    </location>
</feature>
<dbReference type="Pfam" id="PF02163">
    <property type="entry name" value="Peptidase_M50"/>
    <property type="match status" value="1"/>
</dbReference>
<dbReference type="InterPro" id="IPR004387">
    <property type="entry name" value="Pept_M50_Zn"/>
</dbReference>
<evidence type="ECO:0000256" key="4">
    <source>
        <dbReference type="ARBA" id="ARBA00022670"/>
    </source>
</evidence>